<dbReference type="Proteomes" id="UP000622017">
    <property type="component" value="Unassembled WGS sequence"/>
</dbReference>
<dbReference type="InterPro" id="IPR026444">
    <property type="entry name" value="Secre_tail"/>
</dbReference>
<feature type="domain" description="Secretion system C-terminal sorting" evidence="3">
    <location>
        <begin position="1245"/>
        <end position="1311"/>
    </location>
</feature>
<evidence type="ECO:0000259" key="3">
    <source>
        <dbReference type="Pfam" id="PF18962"/>
    </source>
</evidence>
<dbReference type="Gene3D" id="2.60.40.10">
    <property type="entry name" value="Immunoglobulins"/>
    <property type="match status" value="1"/>
</dbReference>
<evidence type="ECO:0000259" key="2">
    <source>
        <dbReference type="Pfam" id="PF01345"/>
    </source>
</evidence>
<protein>
    <submittedName>
        <fullName evidence="4">T9SS type A sorting domain-containing protein</fullName>
    </submittedName>
</protein>
<feature type="domain" description="DUF11" evidence="2">
    <location>
        <begin position="395"/>
        <end position="503"/>
    </location>
</feature>
<dbReference type="NCBIfam" id="TIGR04183">
    <property type="entry name" value="Por_Secre_tail"/>
    <property type="match status" value="1"/>
</dbReference>
<evidence type="ECO:0000256" key="1">
    <source>
        <dbReference type="SAM" id="MobiDB-lite"/>
    </source>
</evidence>
<accession>A0ABR7ME78</accession>
<dbReference type="InterPro" id="IPR001434">
    <property type="entry name" value="OmcB-like_DUF11"/>
</dbReference>
<feature type="region of interest" description="Disordered" evidence="1">
    <location>
        <begin position="1094"/>
        <end position="1125"/>
    </location>
</feature>
<comment type="caution">
    <text evidence="4">The sequence shown here is derived from an EMBL/GenBank/DDBJ whole genome shotgun (WGS) entry which is preliminary data.</text>
</comment>
<dbReference type="InterPro" id="IPR013783">
    <property type="entry name" value="Ig-like_fold"/>
</dbReference>
<dbReference type="EMBL" id="JACSCY010000001">
    <property type="protein sequence ID" value="MBC6609371.1"/>
    <property type="molecule type" value="Genomic_DNA"/>
</dbReference>
<dbReference type="Pfam" id="PF01345">
    <property type="entry name" value="DUF11"/>
    <property type="match status" value="1"/>
</dbReference>
<dbReference type="Pfam" id="PF18962">
    <property type="entry name" value="Por_Secre_tail"/>
    <property type="match status" value="1"/>
</dbReference>
<dbReference type="Gene3D" id="2.60.120.200">
    <property type="match status" value="1"/>
</dbReference>
<evidence type="ECO:0000313" key="4">
    <source>
        <dbReference type="EMBL" id="MBC6609371.1"/>
    </source>
</evidence>
<name>A0ABR7ME78_9BACT</name>
<gene>
    <name evidence="4" type="ORF">H8B15_00440</name>
</gene>
<keyword evidence="5" id="KW-1185">Reference proteome</keyword>
<organism evidence="4 5">
    <name type="scientific">Hymenobacter citatus</name>
    <dbReference type="NCBI Taxonomy" id="2763506"/>
    <lineage>
        <taxon>Bacteria</taxon>
        <taxon>Pseudomonadati</taxon>
        <taxon>Bacteroidota</taxon>
        <taxon>Cytophagia</taxon>
        <taxon>Cytophagales</taxon>
        <taxon>Hymenobacteraceae</taxon>
        <taxon>Hymenobacter</taxon>
    </lineage>
</organism>
<sequence length="1319" mass="132635">MALFVAGYSRPAAAQFPRQVSFSTSSASGFRVGGSATLTSTNANGTDGVLRLTSNVADQAGFAIDDSKFPAPSGFSISFEFFSYGGTGADGFSVFLIDADKTTAAAFTSGASGGSLGYAQKSIAPVSKGVPNGYIGIGLDEFGNFSNPTEGRVGGPGSVQDAVVIRGSGLGQDAASTTDYPYLAGSGRLPYSLDVNTTTRVTDPNDANYRRAYIDVVPQSDGTYKIKVRIQHGLIVETAINNITVPVPPANLRIGFAGSTGGSTNFHEIRNLSILQAPIANDDRVATKYGQPITFSAIANDAFFSYSNYNPGGVDLNPSVAGIQNTYTVNGQGTFTVTNDGQVTFTPVSTFSGIVTIPYTVQDGAGASATPAYSSNPANITVVVTGADVATTISGPSSVNPGSTTSYAVTATNNGQEAAIDLIPTLTLPANVTYVSGGSYNATTRVVSFPQTTLNSGESVTNNVVVTMPTTTGNQTFTSNYTYPTGAAIPDAVSTNNSSTLTVATTGAGNVAGVCSVPGKDGPATLTSTTVPNTYYAGSGTATAGNKFLTVSTTPTGSATPITAGDLLLILQTQGAQMTTANDATFGDVNNITAGTYEYAVAASEVNATTGQLDLAGALQNTYTTSTTTTNSQTTAYQTFQVIRIPQYSALTISGTVTGAVWNGNTGGVLALEVAGATNFTNSGSLNMDGKGFRGGAARTSTSNGSATVYRSTGNGYGTKGESIAGLPVATYDGSASNPANPSYNIFAVGSNSFGKAANGGGGGVRVNSNHSGGGGGSNGGAGGAGQSYAVSGITYPGGIAGVINGASTSRLYLGGGGGSGTTTSTTSILPSSGQVGGGIILLRTGVVSNAGNISANGFNAANTSGTNTSAGGGGAGGTVVVRGNATLNQLTITATGGNGGAATNTTTNATNILGYGGGGGGGVILSNAAVGTSSSVAGGAYNGGNTGTGAAGITNTSTALGTDCMPSLRVALSTTTPQVNRSAAMQAAYVLVVSNTGGGVTGASVTATMNSLFTYTNTAGTTKAELVLADGTTLPVANSDYSVNTTTANSPVFSGLNIPSGASLRISFLAAVASSAVNGTAYQASGNTTYLDPTRTTASRTVGPGSAMATGANAPGSNYASASSTREDVTITQPLPVELKQFNVAAVRQDAQLTWSTASEKNNDRFEVERSLDGEVFERIGTVKGAGYSTQVKTYHYFDANAARLSAGHPLYYRLRQVDTDGTDAYSPVRAIQFAAALETTVSVYPNPTHTQATLELTSLPAGNYQVRILDMTGRVLREQTLAGKQLHQLSVADLPMGTYLVQVRGANTSLTLPLLRN</sequence>
<dbReference type="RefSeq" id="WP_187317693.1">
    <property type="nucleotide sequence ID" value="NZ_JACSCY010000001.1"/>
</dbReference>
<dbReference type="InterPro" id="IPR013320">
    <property type="entry name" value="ConA-like_dom_sf"/>
</dbReference>
<dbReference type="SUPFAM" id="SSF49899">
    <property type="entry name" value="Concanavalin A-like lectins/glucanases"/>
    <property type="match status" value="1"/>
</dbReference>
<feature type="compositionally biased region" description="Polar residues" evidence="1">
    <location>
        <begin position="1116"/>
        <end position="1125"/>
    </location>
</feature>
<reference evidence="4 5" key="1">
    <citation type="submission" date="2020-08" db="EMBL/GenBank/DDBJ databases">
        <title>Hymenobacter sp.</title>
        <authorList>
            <person name="Kim M.K."/>
        </authorList>
    </citation>
    <scope>NUCLEOTIDE SEQUENCE [LARGE SCALE GENOMIC DNA]</scope>
    <source>
        <strain evidence="4 5">BT507</strain>
    </source>
</reference>
<proteinExistence type="predicted"/>
<dbReference type="Pfam" id="PF17963">
    <property type="entry name" value="Big_9"/>
    <property type="match status" value="1"/>
</dbReference>
<evidence type="ECO:0000313" key="5">
    <source>
        <dbReference type="Proteomes" id="UP000622017"/>
    </source>
</evidence>